<evidence type="ECO:0000256" key="1">
    <source>
        <dbReference type="ARBA" id="ARBA00022617"/>
    </source>
</evidence>
<dbReference type="Proteomes" id="UP000184543">
    <property type="component" value="Unassembled WGS sequence"/>
</dbReference>
<dbReference type="GO" id="GO:0046872">
    <property type="term" value="F:metal ion binding"/>
    <property type="evidence" value="ECO:0007669"/>
    <property type="project" value="UniProtKB-KW"/>
</dbReference>
<gene>
    <name evidence="6" type="ORF">SAMN04488513_10427</name>
</gene>
<dbReference type="Gene3D" id="3.30.450.290">
    <property type="match status" value="1"/>
</dbReference>
<dbReference type="Gene3D" id="1.10.760.10">
    <property type="entry name" value="Cytochrome c-like domain"/>
    <property type="match status" value="1"/>
</dbReference>
<dbReference type="EMBL" id="FQYU01000004">
    <property type="protein sequence ID" value="SHJ35115.1"/>
    <property type="molecule type" value="Genomic_DNA"/>
</dbReference>
<dbReference type="AlphaFoldDB" id="A0A1M6IL63"/>
<dbReference type="Pfam" id="PF11845">
    <property type="entry name" value="Tll0287-like"/>
    <property type="match status" value="1"/>
</dbReference>
<dbReference type="STRING" id="192903.SAMN04488513_10427"/>
<evidence type="ECO:0000256" key="3">
    <source>
        <dbReference type="ARBA" id="ARBA00023004"/>
    </source>
</evidence>
<dbReference type="GO" id="GO:0020037">
    <property type="term" value="F:heme binding"/>
    <property type="evidence" value="ECO:0007669"/>
    <property type="project" value="InterPro"/>
</dbReference>
<evidence type="ECO:0000313" key="7">
    <source>
        <dbReference type="Proteomes" id="UP000184543"/>
    </source>
</evidence>
<keyword evidence="3 4" id="KW-0408">Iron</keyword>
<sequence>MKNSIIVLVSALLLVNCKESQKDKVDKTDGQEVVERAPTAKVHSGKLLLEKECYICHDPKASMADRIAPPMEAIKRHYIDSNTTKDEFTKALILWVNDPETESKVPTAHAKFGPMPYMPNPDHAVAQIADYLYDNEIERPDWFDEHFEKVHKPGMAVGECGCFGDYDFEQEYAAIGLAYAMEAQAELGKNLKKAIQEKGIVEAIKFCNVEAIPLTDSVSVMNNAIIKRVSDKVRNPKNQANDEELGYIADFKKAIASGKEVSPIVKVNGKEVDFYYPITTNALCLQCHGKPNEQIQPETLATLKNLYPNDKAIGYGANEVRGIWSINFDANN</sequence>
<name>A0A1M6IL63_9FLAO</name>
<dbReference type="RefSeq" id="WP_072994070.1">
    <property type="nucleotide sequence ID" value="NZ_FQYU01000004.1"/>
</dbReference>
<dbReference type="OrthoDB" id="1494333at2"/>
<protein>
    <recommendedName>
        <fullName evidence="5">Cytochrome c domain-containing protein</fullName>
    </recommendedName>
</protein>
<dbReference type="InterPro" id="IPR009056">
    <property type="entry name" value="Cyt_c-like_dom"/>
</dbReference>
<evidence type="ECO:0000256" key="4">
    <source>
        <dbReference type="PROSITE-ProRule" id="PRU00433"/>
    </source>
</evidence>
<dbReference type="InterPro" id="IPR036909">
    <property type="entry name" value="Cyt_c-like_dom_sf"/>
</dbReference>
<keyword evidence="7" id="KW-1185">Reference proteome</keyword>
<keyword evidence="2 4" id="KW-0479">Metal-binding</keyword>
<dbReference type="GO" id="GO:0009055">
    <property type="term" value="F:electron transfer activity"/>
    <property type="evidence" value="ECO:0007669"/>
    <property type="project" value="InterPro"/>
</dbReference>
<evidence type="ECO:0000313" key="6">
    <source>
        <dbReference type="EMBL" id="SHJ35115.1"/>
    </source>
</evidence>
<evidence type="ECO:0000259" key="5">
    <source>
        <dbReference type="PROSITE" id="PS51007"/>
    </source>
</evidence>
<proteinExistence type="predicted"/>
<evidence type="ECO:0000256" key="2">
    <source>
        <dbReference type="ARBA" id="ARBA00022723"/>
    </source>
</evidence>
<dbReference type="SUPFAM" id="SSF46626">
    <property type="entry name" value="Cytochrome c"/>
    <property type="match status" value="1"/>
</dbReference>
<keyword evidence="1 4" id="KW-0349">Heme</keyword>
<accession>A0A1M6IL63</accession>
<reference evidence="7" key="1">
    <citation type="submission" date="2016-11" db="EMBL/GenBank/DDBJ databases">
        <authorList>
            <person name="Varghese N."/>
            <person name="Submissions S."/>
        </authorList>
    </citation>
    <scope>NUCLEOTIDE SEQUENCE [LARGE SCALE GENOMIC DNA]</scope>
    <source>
        <strain evidence="7">DSM 19858</strain>
    </source>
</reference>
<organism evidence="6 7">
    <name type="scientific">Pseudozobellia thermophila</name>
    <dbReference type="NCBI Taxonomy" id="192903"/>
    <lineage>
        <taxon>Bacteria</taxon>
        <taxon>Pseudomonadati</taxon>
        <taxon>Bacteroidota</taxon>
        <taxon>Flavobacteriia</taxon>
        <taxon>Flavobacteriales</taxon>
        <taxon>Flavobacteriaceae</taxon>
        <taxon>Pseudozobellia</taxon>
    </lineage>
</organism>
<dbReference type="PROSITE" id="PS51007">
    <property type="entry name" value="CYTC"/>
    <property type="match status" value="1"/>
</dbReference>
<feature type="domain" description="Cytochrome c" evidence="5">
    <location>
        <begin position="40"/>
        <end position="136"/>
    </location>
</feature>
<dbReference type="InterPro" id="IPR021796">
    <property type="entry name" value="Tll0287-like_dom"/>
</dbReference>